<accession>A0ABN6MV76</accession>
<evidence type="ECO:0000313" key="2">
    <source>
        <dbReference type="EMBL" id="BDG03757.1"/>
    </source>
</evidence>
<proteinExistence type="predicted"/>
<evidence type="ECO:0000313" key="3">
    <source>
        <dbReference type="Proteomes" id="UP001162891"/>
    </source>
</evidence>
<gene>
    <name evidence="2" type="ORF">AMOR_27530</name>
</gene>
<feature type="compositionally biased region" description="Basic and acidic residues" evidence="1">
    <location>
        <begin position="64"/>
        <end position="78"/>
    </location>
</feature>
<keyword evidence="3" id="KW-1185">Reference proteome</keyword>
<feature type="region of interest" description="Disordered" evidence="1">
    <location>
        <begin position="54"/>
        <end position="95"/>
    </location>
</feature>
<reference evidence="3" key="1">
    <citation type="journal article" date="2022" name="Int. J. Syst. Evol. Microbiol.">
        <title>Anaeromyxobacter oryzae sp. nov., Anaeromyxobacter diazotrophicus sp. nov. and Anaeromyxobacter paludicola sp. nov., isolated from paddy soils.</title>
        <authorList>
            <person name="Itoh H."/>
            <person name="Xu Z."/>
            <person name="Mise K."/>
            <person name="Masuda Y."/>
            <person name="Ushijima N."/>
            <person name="Hayakawa C."/>
            <person name="Shiratori Y."/>
            <person name="Senoo K."/>
        </authorList>
    </citation>
    <scope>NUCLEOTIDE SEQUENCE [LARGE SCALE GENOMIC DNA]</scope>
    <source>
        <strain evidence="3">Red232</strain>
    </source>
</reference>
<evidence type="ECO:0000256" key="1">
    <source>
        <dbReference type="SAM" id="MobiDB-lite"/>
    </source>
</evidence>
<name>A0ABN6MV76_9BACT</name>
<sequence length="95" mass="10766">MTPTRLFGMYRTVFESQKSTANSATPTTDAMTLKLSRMSIIGLPLSWERVDGAEHWAGRGRRKAQPENRSGDGRDRMGRVRRRRVGRARSAERAC</sequence>
<protein>
    <submittedName>
        <fullName evidence="2">Uncharacterized protein</fullName>
    </submittedName>
</protein>
<dbReference type="EMBL" id="AP025591">
    <property type="protein sequence ID" value="BDG03757.1"/>
    <property type="molecule type" value="Genomic_DNA"/>
</dbReference>
<dbReference type="Proteomes" id="UP001162891">
    <property type="component" value="Chromosome"/>
</dbReference>
<organism evidence="2 3">
    <name type="scientific">Anaeromyxobacter oryzae</name>
    <dbReference type="NCBI Taxonomy" id="2918170"/>
    <lineage>
        <taxon>Bacteria</taxon>
        <taxon>Pseudomonadati</taxon>
        <taxon>Myxococcota</taxon>
        <taxon>Myxococcia</taxon>
        <taxon>Myxococcales</taxon>
        <taxon>Cystobacterineae</taxon>
        <taxon>Anaeromyxobacteraceae</taxon>
        <taxon>Anaeromyxobacter</taxon>
    </lineage>
</organism>